<evidence type="ECO:0000256" key="1">
    <source>
        <dbReference type="SAM" id="MobiDB-lite"/>
    </source>
</evidence>
<dbReference type="InterPro" id="IPR012347">
    <property type="entry name" value="Ferritin-like"/>
</dbReference>
<feature type="signal peptide" evidence="2">
    <location>
        <begin position="1"/>
        <end position="29"/>
    </location>
</feature>
<gene>
    <name evidence="4" type="ORF">EV380_2327</name>
</gene>
<feature type="chain" id="PRO_5039664837" evidence="2">
    <location>
        <begin position="30"/>
        <end position="208"/>
    </location>
</feature>
<reference evidence="4 5" key="1">
    <citation type="submission" date="2019-02" db="EMBL/GenBank/DDBJ databases">
        <title>Sequencing the genomes of 1000 actinobacteria strains.</title>
        <authorList>
            <person name="Klenk H.-P."/>
        </authorList>
    </citation>
    <scope>NUCLEOTIDE SEQUENCE [LARGE SCALE GENOMIC DNA]</scope>
    <source>
        <strain evidence="4 5">DSM 17364</strain>
    </source>
</reference>
<dbReference type="Gene3D" id="1.20.1260.10">
    <property type="match status" value="1"/>
</dbReference>
<accession>A0A4Q8AG55</accession>
<protein>
    <submittedName>
        <fullName evidence="4">Uncharacterized protein (DUF305 family)</fullName>
    </submittedName>
</protein>
<sequence>MKKTNLTRSAAVLAIAALGLAGCSTPNDDADTAPASQAPTSAGAEQGDGEQTGAANEADVEFATGMIVHHQQAIEMSGMVLGAEGLRETALGRETAELAEEIKAAQGPEIGQMEKMLGQWGAHDAHQGMDHGDMGMMSEDDLEALREASGDEAARMFLEQMIVHHEGAVAMAQTVIAEGQDAEARGLAQEIIDAQNSEIAKMRSMLEG</sequence>
<dbReference type="OrthoDB" id="26872at2"/>
<dbReference type="PANTHER" id="PTHR36933:SF1">
    <property type="entry name" value="SLL0788 PROTEIN"/>
    <property type="match status" value="1"/>
</dbReference>
<dbReference type="EMBL" id="SHLA01000001">
    <property type="protein sequence ID" value="RZU62725.1"/>
    <property type="molecule type" value="Genomic_DNA"/>
</dbReference>
<dbReference type="PANTHER" id="PTHR36933">
    <property type="entry name" value="SLL0788 PROTEIN"/>
    <property type="match status" value="1"/>
</dbReference>
<feature type="region of interest" description="Disordered" evidence="1">
    <location>
        <begin position="28"/>
        <end position="53"/>
    </location>
</feature>
<feature type="domain" description="DUF305" evidence="3">
    <location>
        <begin position="59"/>
        <end position="206"/>
    </location>
</feature>
<proteinExistence type="predicted"/>
<dbReference type="Pfam" id="PF03713">
    <property type="entry name" value="DUF305"/>
    <property type="match status" value="1"/>
</dbReference>
<evidence type="ECO:0000313" key="4">
    <source>
        <dbReference type="EMBL" id="RZU62725.1"/>
    </source>
</evidence>
<dbReference type="PROSITE" id="PS51257">
    <property type="entry name" value="PROKAR_LIPOPROTEIN"/>
    <property type="match status" value="1"/>
</dbReference>
<keyword evidence="5" id="KW-1185">Reference proteome</keyword>
<evidence type="ECO:0000256" key="2">
    <source>
        <dbReference type="SAM" id="SignalP"/>
    </source>
</evidence>
<comment type="caution">
    <text evidence="4">The sequence shown here is derived from an EMBL/GenBank/DDBJ whole genome shotgun (WGS) entry which is preliminary data.</text>
</comment>
<evidence type="ECO:0000259" key="3">
    <source>
        <dbReference type="Pfam" id="PF03713"/>
    </source>
</evidence>
<dbReference type="RefSeq" id="WP_130451260.1">
    <property type="nucleotide sequence ID" value="NZ_SHLA01000001.1"/>
</dbReference>
<name>A0A4Q8AG55_9MICC</name>
<evidence type="ECO:0000313" key="5">
    <source>
        <dbReference type="Proteomes" id="UP000292685"/>
    </source>
</evidence>
<dbReference type="AlphaFoldDB" id="A0A4Q8AG55"/>
<keyword evidence="2" id="KW-0732">Signal</keyword>
<dbReference type="InterPro" id="IPR005183">
    <property type="entry name" value="DUF305_CopM-like"/>
</dbReference>
<dbReference type="Proteomes" id="UP000292685">
    <property type="component" value="Unassembled WGS sequence"/>
</dbReference>
<organism evidence="4 5">
    <name type="scientific">Zhihengliuella halotolerans</name>
    <dbReference type="NCBI Taxonomy" id="370736"/>
    <lineage>
        <taxon>Bacteria</taxon>
        <taxon>Bacillati</taxon>
        <taxon>Actinomycetota</taxon>
        <taxon>Actinomycetes</taxon>
        <taxon>Micrococcales</taxon>
        <taxon>Micrococcaceae</taxon>
        <taxon>Zhihengliuella</taxon>
    </lineage>
</organism>